<dbReference type="GO" id="GO:0006508">
    <property type="term" value="P:proteolysis"/>
    <property type="evidence" value="ECO:0007669"/>
    <property type="project" value="UniProtKB-KW"/>
</dbReference>
<comment type="similarity">
    <text evidence="1 8">Belongs to the SOS response-associated peptidase family.</text>
</comment>
<dbReference type="GO" id="GO:0003697">
    <property type="term" value="F:single-stranded DNA binding"/>
    <property type="evidence" value="ECO:0007669"/>
    <property type="project" value="InterPro"/>
</dbReference>
<evidence type="ECO:0000256" key="5">
    <source>
        <dbReference type="ARBA" id="ARBA00023124"/>
    </source>
</evidence>
<dbReference type="GO" id="GO:0008233">
    <property type="term" value="F:peptidase activity"/>
    <property type="evidence" value="ECO:0007669"/>
    <property type="project" value="UniProtKB-KW"/>
</dbReference>
<keyword evidence="2 8" id="KW-0645">Protease</keyword>
<dbReference type="AlphaFoldDB" id="A0A2Y9A8J3"/>
<dbReference type="RefSeq" id="WP_110852208.1">
    <property type="nucleotide sequence ID" value="NZ_QKLZ01000004.1"/>
</dbReference>
<evidence type="ECO:0000256" key="4">
    <source>
        <dbReference type="ARBA" id="ARBA00022801"/>
    </source>
</evidence>
<evidence type="ECO:0000256" key="7">
    <source>
        <dbReference type="ARBA" id="ARBA00023239"/>
    </source>
</evidence>
<evidence type="ECO:0000313" key="10">
    <source>
        <dbReference type="Proteomes" id="UP000250222"/>
    </source>
</evidence>
<evidence type="ECO:0000256" key="6">
    <source>
        <dbReference type="ARBA" id="ARBA00023125"/>
    </source>
</evidence>
<keyword evidence="5" id="KW-0190">Covalent protein-DNA linkage</keyword>
<dbReference type="EC" id="3.4.-.-" evidence="8"/>
<dbReference type="Proteomes" id="UP000250222">
    <property type="component" value="Unassembled WGS sequence"/>
</dbReference>
<dbReference type="EMBL" id="UETB01000004">
    <property type="protein sequence ID" value="SSA40710.1"/>
    <property type="molecule type" value="Genomic_DNA"/>
</dbReference>
<keyword evidence="10" id="KW-1185">Reference proteome</keyword>
<keyword evidence="4 8" id="KW-0378">Hydrolase</keyword>
<evidence type="ECO:0000256" key="1">
    <source>
        <dbReference type="ARBA" id="ARBA00008136"/>
    </source>
</evidence>
<evidence type="ECO:0000313" key="9">
    <source>
        <dbReference type="EMBL" id="SSA40710.1"/>
    </source>
</evidence>
<sequence length="234" mass="25931">MCGRYASFRQAQELADAFDVAEIADDANDVHPSFNVAPTDQVRVILERAEAGAGRQMHAARWGLVPAFADDPKIGVRMINARIETVAEKNAFAKSLRTRRCILPADGYYEWRKNADGSKTPHFIHRADAAPLAFAGLYSFWRDPSKSESDPSRWLLSTTILTQPARSQLTDIHDREPVVLRRAAVAGWLDPTVTTPEEALAVIAPERPKLQFHRVGPQVGNVRVDSPALIEPVD</sequence>
<keyword evidence="6" id="KW-0238">DNA-binding</keyword>
<proteinExistence type="inferred from homology"/>
<dbReference type="SUPFAM" id="SSF143081">
    <property type="entry name" value="BB1717-like"/>
    <property type="match status" value="1"/>
</dbReference>
<protein>
    <recommendedName>
        <fullName evidence="8">Abasic site processing protein</fullName>
        <ecNumber evidence="8">3.4.-.-</ecNumber>
    </recommendedName>
</protein>
<dbReference type="PANTHER" id="PTHR13604">
    <property type="entry name" value="DC12-RELATED"/>
    <property type="match status" value="1"/>
</dbReference>
<keyword evidence="7" id="KW-0456">Lyase</keyword>
<dbReference type="OrthoDB" id="9782620at2"/>
<evidence type="ECO:0000256" key="3">
    <source>
        <dbReference type="ARBA" id="ARBA00022763"/>
    </source>
</evidence>
<dbReference type="GO" id="GO:0106300">
    <property type="term" value="P:protein-DNA covalent cross-linking repair"/>
    <property type="evidence" value="ECO:0007669"/>
    <property type="project" value="InterPro"/>
</dbReference>
<dbReference type="InterPro" id="IPR036590">
    <property type="entry name" value="SRAP-like"/>
</dbReference>
<accession>A0A2Y9A8J3</accession>
<name>A0A2Y9A8J3_9MICO</name>
<evidence type="ECO:0000256" key="2">
    <source>
        <dbReference type="ARBA" id="ARBA00022670"/>
    </source>
</evidence>
<gene>
    <name evidence="9" type="ORF">SAMN05216184_104266</name>
</gene>
<dbReference type="InterPro" id="IPR003738">
    <property type="entry name" value="SRAP"/>
</dbReference>
<organism evidence="9 10">
    <name type="scientific">Georgenia satyanarayanai</name>
    <dbReference type="NCBI Taxonomy" id="860221"/>
    <lineage>
        <taxon>Bacteria</taxon>
        <taxon>Bacillati</taxon>
        <taxon>Actinomycetota</taxon>
        <taxon>Actinomycetes</taxon>
        <taxon>Micrococcales</taxon>
        <taxon>Bogoriellaceae</taxon>
        <taxon>Georgenia</taxon>
    </lineage>
</organism>
<dbReference type="Pfam" id="PF02586">
    <property type="entry name" value="SRAP"/>
    <property type="match status" value="1"/>
</dbReference>
<dbReference type="PANTHER" id="PTHR13604:SF0">
    <property type="entry name" value="ABASIC SITE PROCESSING PROTEIN HMCES"/>
    <property type="match status" value="1"/>
</dbReference>
<keyword evidence="3" id="KW-0227">DNA damage</keyword>
<dbReference type="GO" id="GO:0016829">
    <property type="term" value="F:lyase activity"/>
    <property type="evidence" value="ECO:0007669"/>
    <property type="project" value="UniProtKB-KW"/>
</dbReference>
<dbReference type="Gene3D" id="3.90.1680.10">
    <property type="entry name" value="SOS response associated peptidase-like"/>
    <property type="match status" value="1"/>
</dbReference>
<evidence type="ECO:0000256" key="8">
    <source>
        <dbReference type="RuleBase" id="RU364100"/>
    </source>
</evidence>
<reference evidence="9 10" key="1">
    <citation type="submission" date="2016-10" db="EMBL/GenBank/DDBJ databases">
        <authorList>
            <person name="Cai Z."/>
        </authorList>
    </citation>
    <scope>NUCLEOTIDE SEQUENCE [LARGE SCALE GENOMIC DNA]</scope>
    <source>
        <strain evidence="9 10">CGMCC 1.10826</strain>
    </source>
</reference>